<feature type="active site" description="Proton acceptor" evidence="8">
    <location>
        <position position="13"/>
    </location>
</feature>
<evidence type="ECO:0000256" key="8">
    <source>
        <dbReference type="HAMAP-Rule" id="MF_00011"/>
    </source>
</evidence>
<dbReference type="InterPro" id="IPR027417">
    <property type="entry name" value="P-loop_NTPase"/>
</dbReference>
<feature type="binding site" description="in other chain" evidence="8">
    <location>
        <position position="302"/>
    </location>
    <ligand>
        <name>IMP</name>
        <dbReference type="ChEBI" id="CHEBI:58053"/>
        <note>ligand shared between dimeric partners</note>
    </ligand>
</feature>
<protein>
    <recommendedName>
        <fullName evidence="8 10">Adenylosuccinate synthetase</fullName>
        <shortName evidence="8">AMPSase</shortName>
        <shortName evidence="8">AdSS</shortName>
        <ecNumber evidence="8 10">6.3.4.4</ecNumber>
    </recommendedName>
    <alternativeName>
        <fullName evidence="8">IMP--aspartate ligase</fullName>
    </alternativeName>
</protein>
<keyword evidence="4 8" id="KW-0547">Nucleotide-binding</keyword>
<feature type="binding site" evidence="8">
    <location>
        <position position="40"/>
    </location>
    <ligand>
        <name>Mg(2+)</name>
        <dbReference type="ChEBI" id="CHEBI:18420"/>
    </ligand>
</feature>
<comment type="similarity">
    <text evidence="8 10">Belongs to the adenylosuccinate synthetase family.</text>
</comment>
<dbReference type="NCBIfam" id="TIGR00184">
    <property type="entry name" value="purA"/>
    <property type="match status" value="1"/>
</dbReference>
<feature type="active site" description="Proton donor" evidence="8">
    <location>
        <position position="41"/>
    </location>
</feature>
<evidence type="ECO:0000313" key="11">
    <source>
        <dbReference type="EMBL" id="GMQ29351.1"/>
    </source>
</evidence>
<feature type="binding site" evidence="8">
    <location>
        <position position="13"/>
    </location>
    <ligand>
        <name>Mg(2+)</name>
        <dbReference type="ChEBI" id="CHEBI:18420"/>
    </ligand>
</feature>
<dbReference type="Pfam" id="PF00709">
    <property type="entry name" value="Adenylsucc_synt"/>
    <property type="match status" value="1"/>
</dbReference>
<dbReference type="InterPro" id="IPR033128">
    <property type="entry name" value="Adenylosuccin_syn_Lys_AS"/>
</dbReference>
<dbReference type="CDD" id="cd03108">
    <property type="entry name" value="AdSS"/>
    <property type="match status" value="1"/>
</dbReference>
<accession>A0ABQ6PN38</accession>
<dbReference type="Gene3D" id="3.40.440.10">
    <property type="entry name" value="Adenylosuccinate Synthetase, subunit A, domain 1"/>
    <property type="match status" value="1"/>
</dbReference>
<evidence type="ECO:0000256" key="4">
    <source>
        <dbReference type="ARBA" id="ARBA00022741"/>
    </source>
</evidence>
<dbReference type="InterPro" id="IPR001114">
    <property type="entry name" value="Adenylosuccinate_synthetase"/>
</dbReference>
<comment type="cofactor">
    <cofactor evidence="8">
        <name>Mg(2+)</name>
        <dbReference type="ChEBI" id="CHEBI:18420"/>
    </cofactor>
    <text evidence="8">Binds 1 Mg(2+) ion per subunit.</text>
</comment>
<organism evidence="11 12">
    <name type="scientific">Algoriphagus confluentis</name>
    <dbReference type="NCBI Taxonomy" id="1697556"/>
    <lineage>
        <taxon>Bacteria</taxon>
        <taxon>Pseudomonadati</taxon>
        <taxon>Bacteroidota</taxon>
        <taxon>Cytophagia</taxon>
        <taxon>Cytophagales</taxon>
        <taxon>Cyclobacteriaceae</taxon>
        <taxon>Algoriphagus</taxon>
    </lineage>
</organism>
<dbReference type="EMBL" id="BTPD01000005">
    <property type="protein sequence ID" value="GMQ29351.1"/>
    <property type="molecule type" value="Genomic_DNA"/>
</dbReference>
<evidence type="ECO:0000256" key="6">
    <source>
        <dbReference type="ARBA" id="ARBA00022842"/>
    </source>
</evidence>
<gene>
    <name evidence="8" type="primary">purA</name>
    <name evidence="11" type="ORF">Aconfl_19940</name>
</gene>
<keyword evidence="5 8" id="KW-0658">Purine biosynthesis</keyword>
<evidence type="ECO:0000256" key="5">
    <source>
        <dbReference type="ARBA" id="ARBA00022755"/>
    </source>
</evidence>
<dbReference type="InterPro" id="IPR042111">
    <property type="entry name" value="Adenylosuccinate_synth_dom3"/>
</dbReference>
<dbReference type="EC" id="6.3.4.4" evidence="8 10"/>
<dbReference type="PROSITE" id="PS00513">
    <property type="entry name" value="ADENYLOSUCCIN_SYN_2"/>
    <property type="match status" value="1"/>
</dbReference>
<feature type="binding site" evidence="8">
    <location>
        <begin position="330"/>
        <end position="332"/>
    </location>
    <ligand>
        <name>GTP</name>
        <dbReference type="ChEBI" id="CHEBI:37565"/>
    </ligand>
</feature>
<feature type="binding site" description="in other chain" evidence="8">
    <location>
        <position position="223"/>
    </location>
    <ligand>
        <name>IMP</name>
        <dbReference type="ChEBI" id="CHEBI:58053"/>
        <note>ligand shared between dimeric partners</note>
    </ligand>
</feature>
<feature type="binding site" evidence="8">
    <location>
        <begin position="12"/>
        <end position="18"/>
    </location>
    <ligand>
        <name>GTP</name>
        <dbReference type="ChEBI" id="CHEBI:37565"/>
    </ligand>
</feature>
<dbReference type="InterPro" id="IPR042110">
    <property type="entry name" value="Adenylosuccinate_synth_dom2"/>
</dbReference>
<keyword evidence="7 8" id="KW-0342">GTP-binding</keyword>
<dbReference type="PROSITE" id="PS01266">
    <property type="entry name" value="ADENYLOSUCCIN_SYN_1"/>
    <property type="match status" value="1"/>
</dbReference>
<feature type="binding site" description="in other chain" evidence="8">
    <location>
        <position position="129"/>
    </location>
    <ligand>
        <name>IMP</name>
        <dbReference type="ChEBI" id="CHEBI:58053"/>
        <note>ligand shared between dimeric partners</note>
    </ligand>
</feature>
<sequence length="423" mass="46988">MKMDVLLGLQWGDEGKGKIVDVLAPQYEVVARFQGGPNAGHTLEFDGIKHVLHQIPSGIFRSQILNIIGNGVVLDPIILKKEIEGLGKFSIDYKKNLVVSKKATIIIPTHKLLDAAYEQSKGDKKIGSTLKGIGPTYQDKIGRSALRIGDILSPDFREKYDTLLAKHKTTLSFYDFSLDALPEMEKQFFDAVEFIKTLNLIDSEYVVNEALAAKKKILAEGAQGSLLDIDFGSYPYVTSSNTMTAGACTGLGVAPSRIGEVFGIFKAYCTRVGSGPFPTELFDETGEAMRKEGNEFGSTTGRPRRCGWLDLPALKYSIMINGVTQLFMMKADVLNIFEEILVCTHYELPNGEKIDRLSFEIAEIDAKPVYRKMKGWNCSLKEVSSYDQFPEELKGYVTFLEEELQVPIKLVSVGPDRTQTILR</sequence>
<feature type="binding site" description="in other chain" evidence="8">
    <location>
        <begin position="38"/>
        <end position="41"/>
    </location>
    <ligand>
        <name>IMP</name>
        <dbReference type="ChEBI" id="CHEBI:58053"/>
        <note>ligand shared between dimeric partners</note>
    </ligand>
</feature>
<comment type="pathway">
    <text evidence="8 10">Purine metabolism; AMP biosynthesis via de novo pathway; AMP from IMP: step 1/2.</text>
</comment>
<evidence type="ECO:0000256" key="7">
    <source>
        <dbReference type="ARBA" id="ARBA00023134"/>
    </source>
</evidence>
<evidence type="ECO:0000313" key="12">
    <source>
        <dbReference type="Proteomes" id="UP001338309"/>
    </source>
</evidence>
<evidence type="ECO:0000256" key="1">
    <source>
        <dbReference type="ARBA" id="ARBA00011738"/>
    </source>
</evidence>
<feature type="binding site" description="in other chain" evidence="8">
    <location>
        <begin position="13"/>
        <end position="16"/>
    </location>
    <ligand>
        <name>IMP</name>
        <dbReference type="ChEBI" id="CHEBI:58053"/>
        <note>ligand shared between dimeric partners</note>
    </ligand>
</feature>
<dbReference type="SMART" id="SM00788">
    <property type="entry name" value="Adenylsucc_synt"/>
    <property type="match status" value="1"/>
</dbReference>
<dbReference type="Gene3D" id="1.10.300.10">
    <property type="entry name" value="Adenylosuccinate Synthetase, subunit A, domain 2"/>
    <property type="match status" value="1"/>
</dbReference>
<dbReference type="HAMAP" id="MF_00011">
    <property type="entry name" value="Adenylosucc_synth"/>
    <property type="match status" value="1"/>
</dbReference>
<keyword evidence="6 8" id="KW-0460">Magnesium</keyword>
<keyword evidence="8" id="KW-0963">Cytoplasm</keyword>
<comment type="subcellular location">
    <subcellularLocation>
        <location evidence="8">Cytoplasm</location>
    </subcellularLocation>
</comment>
<proteinExistence type="inferred from homology"/>
<feature type="binding site" evidence="8">
    <location>
        <position position="143"/>
    </location>
    <ligand>
        <name>IMP</name>
        <dbReference type="ChEBI" id="CHEBI:58053"/>
        <note>ligand shared between dimeric partners</note>
    </ligand>
</feature>
<keyword evidence="2 8" id="KW-0436">Ligase</keyword>
<comment type="caution">
    <text evidence="11">The sequence shown here is derived from an EMBL/GenBank/DDBJ whole genome shotgun (WGS) entry which is preliminary data.</text>
</comment>
<dbReference type="InterPro" id="IPR042109">
    <property type="entry name" value="Adenylosuccinate_synth_dom1"/>
</dbReference>
<dbReference type="Gene3D" id="3.90.170.10">
    <property type="entry name" value="Adenylosuccinate Synthetase, subunit A, domain 3"/>
    <property type="match status" value="1"/>
</dbReference>
<feature type="binding site" evidence="8">
    <location>
        <begin position="40"/>
        <end position="42"/>
    </location>
    <ligand>
        <name>GTP</name>
        <dbReference type="ChEBI" id="CHEBI:37565"/>
    </ligand>
</feature>
<evidence type="ECO:0000256" key="9">
    <source>
        <dbReference type="PROSITE-ProRule" id="PRU10134"/>
    </source>
</evidence>
<feature type="binding site" evidence="8">
    <location>
        <position position="304"/>
    </location>
    <ligand>
        <name>GTP</name>
        <dbReference type="ChEBI" id="CHEBI:37565"/>
    </ligand>
</feature>
<dbReference type="InterPro" id="IPR018220">
    <property type="entry name" value="Adenylosuccin_syn_GTP-bd"/>
</dbReference>
<dbReference type="SUPFAM" id="SSF52540">
    <property type="entry name" value="P-loop containing nucleoside triphosphate hydrolases"/>
    <property type="match status" value="1"/>
</dbReference>
<feature type="binding site" evidence="8">
    <location>
        <begin position="412"/>
        <end position="414"/>
    </location>
    <ligand>
        <name>GTP</name>
        <dbReference type="ChEBI" id="CHEBI:37565"/>
    </ligand>
</feature>
<dbReference type="PANTHER" id="PTHR11846">
    <property type="entry name" value="ADENYLOSUCCINATE SYNTHETASE"/>
    <property type="match status" value="1"/>
</dbReference>
<keyword evidence="3 8" id="KW-0479">Metal-binding</keyword>
<feature type="binding site" evidence="8">
    <location>
        <begin position="298"/>
        <end position="304"/>
    </location>
    <ligand>
        <name>substrate</name>
    </ligand>
</feature>
<evidence type="ECO:0000256" key="3">
    <source>
        <dbReference type="ARBA" id="ARBA00022723"/>
    </source>
</evidence>
<comment type="catalytic activity">
    <reaction evidence="8 10">
        <text>IMP + L-aspartate + GTP = N(6)-(1,2-dicarboxyethyl)-AMP + GDP + phosphate + 2 H(+)</text>
        <dbReference type="Rhea" id="RHEA:15753"/>
        <dbReference type="ChEBI" id="CHEBI:15378"/>
        <dbReference type="ChEBI" id="CHEBI:29991"/>
        <dbReference type="ChEBI" id="CHEBI:37565"/>
        <dbReference type="ChEBI" id="CHEBI:43474"/>
        <dbReference type="ChEBI" id="CHEBI:57567"/>
        <dbReference type="ChEBI" id="CHEBI:58053"/>
        <dbReference type="ChEBI" id="CHEBI:58189"/>
        <dbReference type="EC" id="6.3.4.4"/>
    </reaction>
</comment>
<keyword evidence="12" id="KW-1185">Reference proteome</keyword>
<comment type="function">
    <text evidence="8">Plays an important role in the de novo pathway of purine nucleotide biosynthesis. Catalyzes the first committed step in the biosynthesis of AMP from IMP.</text>
</comment>
<dbReference type="Proteomes" id="UP001338309">
    <property type="component" value="Unassembled WGS sequence"/>
</dbReference>
<feature type="binding site" description="in other chain" evidence="8">
    <location>
        <position position="238"/>
    </location>
    <ligand>
        <name>IMP</name>
        <dbReference type="ChEBI" id="CHEBI:58053"/>
        <note>ligand shared between dimeric partners</note>
    </ligand>
</feature>
<comment type="subunit">
    <text evidence="1 8">Homodimer.</text>
</comment>
<reference evidence="11 12" key="1">
    <citation type="submission" date="2023-08" db="EMBL/GenBank/DDBJ databases">
        <title>Draft genome sequence of Algoriphagus confluentis.</title>
        <authorList>
            <person name="Takatani N."/>
            <person name="Hosokawa M."/>
            <person name="Sawabe T."/>
        </authorList>
    </citation>
    <scope>NUCLEOTIDE SEQUENCE [LARGE SCALE GENOMIC DNA]</scope>
    <source>
        <strain evidence="11 12">NBRC 111222</strain>
    </source>
</reference>
<name>A0ABQ6PN38_9BACT</name>
<dbReference type="NCBIfam" id="NF002223">
    <property type="entry name" value="PRK01117.1"/>
    <property type="match status" value="1"/>
</dbReference>
<dbReference type="RefSeq" id="WP_338224066.1">
    <property type="nucleotide sequence ID" value="NZ_BTPD01000005.1"/>
</dbReference>
<evidence type="ECO:0000256" key="10">
    <source>
        <dbReference type="RuleBase" id="RU000520"/>
    </source>
</evidence>
<dbReference type="PANTHER" id="PTHR11846:SF0">
    <property type="entry name" value="ADENYLOSUCCINATE SYNTHETASE"/>
    <property type="match status" value="1"/>
</dbReference>
<feature type="active site" evidence="9">
    <location>
        <position position="140"/>
    </location>
</feature>
<evidence type="ECO:0000256" key="2">
    <source>
        <dbReference type="ARBA" id="ARBA00022598"/>
    </source>
</evidence>